<proteinExistence type="predicted"/>
<sequence>MSICHVSFPEPMILPKQVYFLYGNLLCLRQEEEDEAAHDEYQAREQQKNSIFEVTERHKEALCNERCEDHIDTDHHALSCRSCFQGK</sequence>
<protein>
    <submittedName>
        <fullName evidence="1">Uncharacterized protein</fullName>
    </submittedName>
</protein>
<evidence type="ECO:0000313" key="2">
    <source>
        <dbReference type="Proteomes" id="UP000824120"/>
    </source>
</evidence>
<accession>A0A9J5Z0E7</accession>
<dbReference type="Proteomes" id="UP000824120">
    <property type="component" value="Chromosome 5"/>
</dbReference>
<dbReference type="OrthoDB" id="10581879at2759"/>
<dbReference type="AlphaFoldDB" id="A0A9J5Z0E7"/>
<organism evidence="1 2">
    <name type="scientific">Solanum commersonii</name>
    <name type="common">Commerson's wild potato</name>
    <name type="synonym">Commerson's nightshade</name>
    <dbReference type="NCBI Taxonomy" id="4109"/>
    <lineage>
        <taxon>Eukaryota</taxon>
        <taxon>Viridiplantae</taxon>
        <taxon>Streptophyta</taxon>
        <taxon>Embryophyta</taxon>
        <taxon>Tracheophyta</taxon>
        <taxon>Spermatophyta</taxon>
        <taxon>Magnoliopsida</taxon>
        <taxon>eudicotyledons</taxon>
        <taxon>Gunneridae</taxon>
        <taxon>Pentapetalae</taxon>
        <taxon>asterids</taxon>
        <taxon>lamiids</taxon>
        <taxon>Solanales</taxon>
        <taxon>Solanaceae</taxon>
        <taxon>Solanoideae</taxon>
        <taxon>Solaneae</taxon>
        <taxon>Solanum</taxon>
    </lineage>
</organism>
<evidence type="ECO:0000313" key="1">
    <source>
        <dbReference type="EMBL" id="KAG5605472.1"/>
    </source>
</evidence>
<gene>
    <name evidence="1" type="ORF">H5410_026964</name>
</gene>
<dbReference type="EMBL" id="JACXVP010000005">
    <property type="protein sequence ID" value="KAG5605472.1"/>
    <property type="molecule type" value="Genomic_DNA"/>
</dbReference>
<reference evidence="1 2" key="1">
    <citation type="submission" date="2020-09" db="EMBL/GenBank/DDBJ databases">
        <title>De no assembly of potato wild relative species, Solanum commersonii.</title>
        <authorList>
            <person name="Cho K."/>
        </authorList>
    </citation>
    <scope>NUCLEOTIDE SEQUENCE [LARGE SCALE GENOMIC DNA]</scope>
    <source>
        <strain evidence="1">LZ3.2</strain>
        <tissue evidence="1">Leaf</tissue>
    </source>
</reference>
<comment type="caution">
    <text evidence="1">The sequence shown here is derived from an EMBL/GenBank/DDBJ whole genome shotgun (WGS) entry which is preliminary data.</text>
</comment>
<keyword evidence="2" id="KW-1185">Reference proteome</keyword>
<name>A0A9J5Z0E7_SOLCO</name>